<dbReference type="SUPFAM" id="SSF46966">
    <property type="entry name" value="Spectrin repeat"/>
    <property type="match status" value="1"/>
</dbReference>
<gene>
    <name evidence="7" type="ORF">EPR50_G00209370</name>
</gene>
<feature type="compositionally biased region" description="Polar residues" evidence="6">
    <location>
        <begin position="377"/>
        <end position="390"/>
    </location>
</feature>
<dbReference type="PANTHER" id="PTHR14514">
    <property type="entry name" value="PKA ANCHORING PROTEIN"/>
    <property type="match status" value="1"/>
</dbReference>
<organism evidence="7 8">
    <name type="scientific">Perca flavescens</name>
    <name type="common">American yellow perch</name>
    <name type="synonym">Morone flavescens</name>
    <dbReference type="NCBI Taxonomy" id="8167"/>
    <lineage>
        <taxon>Eukaryota</taxon>
        <taxon>Metazoa</taxon>
        <taxon>Chordata</taxon>
        <taxon>Craniata</taxon>
        <taxon>Vertebrata</taxon>
        <taxon>Euteleostomi</taxon>
        <taxon>Actinopterygii</taxon>
        <taxon>Neopterygii</taxon>
        <taxon>Teleostei</taxon>
        <taxon>Neoteleostei</taxon>
        <taxon>Acanthomorphata</taxon>
        <taxon>Eupercaria</taxon>
        <taxon>Perciformes</taxon>
        <taxon>Percoidei</taxon>
        <taxon>Percidae</taxon>
        <taxon>Percinae</taxon>
        <taxon>Perca</taxon>
    </lineage>
</organism>
<feature type="compositionally biased region" description="Low complexity" evidence="6">
    <location>
        <begin position="549"/>
        <end position="559"/>
    </location>
</feature>
<evidence type="ECO:0000256" key="4">
    <source>
        <dbReference type="ARBA" id="ARBA00023136"/>
    </source>
</evidence>
<accession>A0A484C6W8</accession>
<dbReference type="PANTHER" id="PTHR14514:SF4">
    <property type="entry name" value="NESPRIN-2"/>
    <property type="match status" value="1"/>
</dbReference>
<keyword evidence="3" id="KW-0677">Repeat</keyword>
<feature type="compositionally biased region" description="Pro residues" evidence="6">
    <location>
        <begin position="511"/>
        <end position="522"/>
    </location>
</feature>
<evidence type="ECO:0000256" key="6">
    <source>
        <dbReference type="SAM" id="MobiDB-lite"/>
    </source>
</evidence>
<evidence type="ECO:0000256" key="2">
    <source>
        <dbReference type="ARBA" id="ARBA00022553"/>
    </source>
</evidence>
<feature type="compositionally biased region" description="Polar residues" evidence="6">
    <location>
        <begin position="428"/>
        <end position="445"/>
    </location>
</feature>
<sequence>MGFLRRVAGVSLRDRLLMRKIKEVDLEALAPSQECPADQLQKLKLAIPEVMQTLFEAEHVCTELQHSVSGLDSRLAELLHWETEARELYQLLRAAERQKQRGQDPRARVLISRGLQLEGQVVTEEQDLQVMVMTTQKNSPIQYLHASAMQDRVRAAVAQSQEAVGMLSSLGARRDRSRSPPEGSPPSKVYKQAEEKPQNLRQSDTLRWLTQQPKTKLVSHHETFVPKIVVQEYREEKVTSPSLPYTYAQAVMQTRTKSPPEDQAQAWPETVAQKQQTQKQGLIQQQQLLQQEQLKRQPEKELQQQELKQQHPQDVQQQGVMQTQPQQLQQKQNQQQVEQHVEMHQYQVQQQVVSDRQTSEPHKQTSLQQPPVKKPHISSQELQSRKTQAMKNRPWLQKHKTPDPEQDSTQEPILTRQTQPQSDRETAVSVQVTPTVSLHPSSGHPNKSHKTKPLPSRGIQFPSHTLSKYVKLHSVRLIQHFRLYHSGPKLGPSKDLRVQSPTQPKAKALPQPKPQAQLPPQPQLQAQSLTLPKAQTEPESKAQSPPQAKPQLPQSKPQTQSPPQPKPQQSQTILLSQVNVLPQSLAESPDLCIKPLALAQVPPQAYTEAYSKAQALARNGFEEAKHCLQEHILETINVFKDKSISAEQASVKEETLKTLDPELLEEFLRAAKGMEAFCTPSQLSDMELFTQSVRTQWEACFSAEGSFAQAGQHLEALKELCDTLSPEDAHRLAQTQLRECETRLAAIQRQFSGDQDAPLPDSRIPVAFSEDLTTQNESTRPSDKPHVSTEVLQVTVNTLCVERREVEKQASVEEEVTKKEALERYENCKRSLQTQLAKNEQSIKDVPSDSISLKGLHTRLQEIQFLRQETESLWSEYANQCSQLSRNTGLEQGKAELQEQWRCQQSKLQRMGSSLGAALRQIDSTENHMVDFTDRLDRYLRQPKDITAFTLANTNILKDIKELDDNIQSELDQLSRLDPDSSDLDPRDCFPLSRELETHRTSLDQLRQQVRKSEAAARALDRFLMSLRTVDEDISGVQGAPCRDTVILQDCRSKLALIRQSIDSLKEKAPQLDVLLQGARLTVTRDGVPASCLDMVTALLRRLEEADSRLASQQKGLQKETQSKSLGLRKRTLLGELRKLQDTIETQGVKEPTIHAVQHSLRALSDLEGQLQAQHAELQNLLELQEKQGGGEHFLQELETQWKDTQTAFFDRKKQCSILLELLKKFQSCRSHLSNTMQKAEQSISDQASYLGKGNLQRSITTVCDIKAELAGIGERMEEMRSVCRQLQSQLKKFPDCRETPFEAEADTLMDNWLDVTEKTDAYMDNLRVGVELWDKQLMLGGEVDRWAGAKLALFAESHPFHNKQQVLAMRDEIHVNEENIEHFHKKSAEIQEMLQSREAPLELQVS</sequence>
<feature type="coiled-coil region" evidence="5">
    <location>
        <begin position="957"/>
        <end position="1016"/>
    </location>
</feature>
<evidence type="ECO:0000313" key="7">
    <source>
        <dbReference type="EMBL" id="TDG99285.1"/>
    </source>
</evidence>
<evidence type="ECO:0000256" key="5">
    <source>
        <dbReference type="SAM" id="Coils"/>
    </source>
</evidence>
<name>A0A484C6W8_PERFV</name>
<dbReference type="STRING" id="8167.A0A484C6W8"/>
<evidence type="ECO:0000256" key="3">
    <source>
        <dbReference type="ARBA" id="ARBA00022737"/>
    </source>
</evidence>
<feature type="region of interest" description="Disordered" evidence="6">
    <location>
        <begin position="168"/>
        <end position="200"/>
    </location>
</feature>
<feature type="region of interest" description="Disordered" evidence="6">
    <location>
        <begin position="297"/>
        <end position="460"/>
    </location>
</feature>
<keyword evidence="5" id="KW-0175">Coiled coil</keyword>
<feature type="compositionally biased region" description="Polar residues" evidence="6">
    <location>
        <begin position="407"/>
        <end position="421"/>
    </location>
</feature>
<feature type="compositionally biased region" description="Basic and acidic residues" evidence="6">
    <location>
        <begin position="297"/>
        <end position="311"/>
    </location>
</feature>
<dbReference type="Proteomes" id="UP000295070">
    <property type="component" value="Chromosome 20"/>
</dbReference>
<protein>
    <recommendedName>
        <fullName evidence="9">Nesprin-2-like</fullName>
    </recommendedName>
</protein>
<keyword evidence="8" id="KW-1185">Reference proteome</keyword>
<feature type="compositionally biased region" description="Low complexity" evidence="6">
    <location>
        <begin position="312"/>
        <end position="356"/>
    </location>
</feature>
<comment type="caution">
    <text evidence="7">The sequence shown here is derived from an EMBL/GenBank/DDBJ whole genome shotgun (WGS) entry which is preliminary data.</text>
</comment>
<evidence type="ECO:0008006" key="9">
    <source>
        <dbReference type="Google" id="ProtNLM"/>
    </source>
</evidence>
<evidence type="ECO:0000313" key="8">
    <source>
        <dbReference type="Proteomes" id="UP000295070"/>
    </source>
</evidence>
<dbReference type="Gene3D" id="1.20.58.60">
    <property type="match status" value="1"/>
</dbReference>
<reference evidence="7 8" key="1">
    <citation type="submission" date="2019-01" db="EMBL/GenBank/DDBJ databases">
        <title>A chromosome-scale genome assembly of the yellow perch, Perca flavescens.</title>
        <authorList>
            <person name="Feron R."/>
            <person name="Morvezen R."/>
            <person name="Bestin A."/>
            <person name="Haffray P."/>
            <person name="Klopp C."/>
            <person name="Zahm M."/>
            <person name="Cabau C."/>
            <person name="Roques C."/>
            <person name="Donnadieu C."/>
            <person name="Bouchez O."/>
            <person name="Christie M."/>
            <person name="Larson W."/>
            <person name="Guiguen Y."/>
        </authorList>
    </citation>
    <scope>NUCLEOTIDE SEQUENCE [LARGE SCALE GENOMIC DNA]</scope>
    <source>
        <strain evidence="7">YP-PL-M2</strain>
        <tissue evidence="7">Blood</tissue>
    </source>
</reference>
<comment type="subcellular location">
    <subcellularLocation>
        <location evidence="1">Endomembrane system</location>
    </subcellularLocation>
</comment>
<keyword evidence="2" id="KW-0597">Phosphoprotein</keyword>
<dbReference type="EMBL" id="SCKG01000020">
    <property type="protein sequence ID" value="TDG99285.1"/>
    <property type="molecule type" value="Genomic_DNA"/>
</dbReference>
<evidence type="ECO:0000256" key="1">
    <source>
        <dbReference type="ARBA" id="ARBA00004308"/>
    </source>
</evidence>
<keyword evidence="4" id="KW-0472">Membrane</keyword>
<feature type="region of interest" description="Disordered" evidence="6">
    <location>
        <begin position="485"/>
        <end position="570"/>
    </location>
</feature>
<proteinExistence type="predicted"/>